<dbReference type="Proteomes" id="UP000018721">
    <property type="component" value="Unassembled WGS sequence"/>
</dbReference>
<gene>
    <name evidence="1" type="ORF">F443_12908</name>
</gene>
<dbReference type="HOGENOM" id="CLU_2676475_0_0_1"/>
<comment type="caution">
    <text evidence="1">The sequence shown here is derived from an EMBL/GenBank/DDBJ whole genome shotgun (WGS) entry which is preliminary data.</text>
</comment>
<evidence type="ECO:0000313" key="1">
    <source>
        <dbReference type="EMBL" id="ETI41883.1"/>
    </source>
</evidence>
<dbReference type="AlphaFoldDB" id="V9ETT1"/>
<accession>V9ETT1</accession>
<dbReference type="EMBL" id="ANIZ01002193">
    <property type="protein sequence ID" value="ETI41883.1"/>
    <property type="molecule type" value="Genomic_DNA"/>
</dbReference>
<organism evidence="1 2">
    <name type="scientific">Phytophthora nicotianae P1569</name>
    <dbReference type="NCBI Taxonomy" id="1317065"/>
    <lineage>
        <taxon>Eukaryota</taxon>
        <taxon>Sar</taxon>
        <taxon>Stramenopiles</taxon>
        <taxon>Oomycota</taxon>
        <taxon>Peronosporomycetes</taxon>
        <taxon>Peronosporales</taxon>
        <taxon>Peronosporaceae</taxon>
        <taxon>Phytophthora</taxon>
    </lineage>
</organism>
<evidence type="ECO:0000313" key="2">
    <source>
        <dbReference type="Proteomes" id="UP000018721"/>
    </source>
</evidence>
<sequence>MSETKTLKRSFQRWSTIEILENILGEKDAKISSPAVTTKPKDNSQVFQRITRGAGELYADVDNLIIEKGFSDVVS</sequence>
<protein>
    <submittedName>
        <fullName evidence="1">Uncharacterized protein</fullName>
    </submittedName>
</protein>
<keyword evidence="2" id="KW-1185">Reference proteome</keyword>
<proteinExistence type="predicted"/>
<reference evidence="1 2" key="1">
    <citation type="submission" date="2013-11" db="EMBL/GenBank/DDBJ databases">
        <title>The Genome Sequence of Phytophthora parasitica P1569.</title>
        <authorList>
            <consortium name="The Broad Institute Genomics Platform"/>
            <person name="Russ C."/>
            <person name="Tyler B."/>
            <person name="Panabieres F."/>
            <person name="Shan W."/>
            <person name="Tripathy S."/>
            <person name="Grunwald N."/>
            <person name="Machado M."/>
            <person name="Johnson C.S."/>
            <person name="Arredondo F."/>
            <person name="Hong C."/>
            <person name="Coffey M."/>
            <person name="Young S.K."/>
            <person name="Zeng Q."/>
            <person name="Gargeya S."/>
            <person name="Fitzgerald M."/>
            <person name="Abouelleil A."/>
            <person name="Alvarado L."/>
            <person name="Chapman S.B."/>
            <person name="Gainer-Dewar J."/>
            <person name="Goldberg J."/>
            <person name="Griggs A."/>
            <person name="Gujja S."/>
            <person name="Hansen M."/>
            <person name="Howarth C."/>
            <person name="Imamovic A."/>
            <person name="Ireland A."/>
            <person name="Larimer J."/>
            <person name="McCowan C."/>
            <person name="Murphy C."/>
            <person name="Pearson M."/>
            <person name="Poon T.W."/>
            <person name="Priest M."/>
            <person name="Roberts A."/>
            <person name="Saif S."/>
            <person name="Shea T."/>
            <person name="Sykes S."/>
            <person name="Wortman J."/>
            <person name="Nusbaum C."/>
            <person name="Birren B."/>
        </authorList>
    </citation>
    <scope>NUCLEOTIDE SEQUENCE [LARGE SCALE GENOMIC DNA]</scope>
    <source>
        <strain evidence="1 2">P1569</strain>
    </source>
</reference>
<name>V9ETT1_PHYNI</name>